<dbReference type="VEuPathDB" id="TriTrypDB:LPAL13_260018800"/>
<dbReference type="InterPro" id="IPR015943">
    <property type="entry name" value="WD40/YVTN_repeat-like_dom_sf"/>
</dbReference>
<dbReference type="Gene3D" id="3.30.720.50">
    <property type="match status" value="1"/>
</dbReference>
<dbReference type="PANTHER" id="PTHR44006">
    <property type="entry name" value="U5 SMALL NUCLEAR RIBONUCLEOPROTEIN 40 KDA PROTEIN"/>
    <property type="match status" value="1"/>
</dbReference>
<feature type="repeat" description="WD" evidence="4">
    <location>
        <begin position="546"/>
        <end position="578"/>
    </location>
</feature>
<dbReference type="PROSITE" id="PS00678">
    <property type="entry name" value="WD_REPEATS_1"/>
    <property type="match status" value="1"/>
</dbReference>
<dbReference type="SUPFAM" id="SSF50978">
    <property type="entry name" value="WD40 repeat-like"/>
    <property type="match status" value="1"/>
</dbReference>
<evidence type="ECO:0000259" key="6">
    <source>
        <dbReference type="PROSITE" id="PS50918"/>
    </source>
</evidence>
<proteinExistence type="predicted"/>
<dbReference type="Gene3D" id="2.130.10.10">
    <property type="entry name" value="YVTN repeat-like/Quinoprotein amine dehydrogenase"/>
    <property type="match status" value="2"/>
</dbReference>
<protein>
    <recommendedName>
        <fullName evidence="6">WWE domain-containing protein</fullName>
    </recommendedName>
</protein>
<evidence type="ECO:0000256" key="1">
    <source>
        <dbReference type="ARBA" id="ARBA00022574"/>
    </source>
</evidence>
<feature type="repeat" description="WD" evidence="4">
    <location>
        <begin position="461"/>
        <end position="493"/>
    </location>
</feature>
<dbReference type="GO" id="GO:0005840">
    <property type="term" value="C:ribosome"/>
    <property type="evidence" value="ECO:0007669"/>
    <property type="project" value="UniProtKB-KW"/>
</dbReference>
<dbReference type="PROSITE" id="PS50082">
    <property type="entry name" value="WD_REPEATS_2"/>
    <property type="match status" value="3"/>
</dbReference>
<feature type="domain" description="WWE" evidence="6">
    <location>
        <begin position="105"/>
        <end position="194"/>
    </location>
</feature>
<evidence type="ECO:0000313" key="7">
    <source>
        <dbReference type="EMBL" id="AIN99251.1"/>
    </source>
</evidence>
<dbReference type="InterPro" id="IPR052234">
    <property type="entry name" value="U5_snRNP_Component"/>
</dbReference>
<name>A0A088SC39_LEIPA</name>
<dbReference type="GO" id="GO:0071013">
    <property type="term" value="C:catalytic step 2 spliceosome"/>
    <property type="evidence" value="ECO:0007669"/>
    <property type="project" value="TreeGrafter"/>
</dbReference>
<dbReference type="InterPro" id="IPR001680">
    <property type="entry name" value="WD40_rpt"/>
</dbReference>
<keyword evidence="3" id="KW-0687">Ribonucleoprotein</keyword>
<dbReference type="Pfam" id="PF02825">
    <property type="entry name" value="WWE"/>
    <property type="match status" value="1"/>
</dbReference>
<dbReference type="GeneID" id="22576041"/>
<dbReference type="Proteomes" id="UP000063063">
    <property type="component" value="Chromosome 26"/>
</dbReference>
<dbReference type="PROSITE" id="PS50918">
    <property type="entry name" value="WWE"/>
    <property type="match status" value="1"/>
</dbReference>
<evidence type="ECO:0000256" key="2">
    <source>
        <dbReference type="ARBA" id="ARBA00022737"/>
    </source>
</evidence>
<feature type="compositionally biased region" description="Low complexity" evidence="5">
    <location>
        <begin position="40"/>
        <end position="53"/>
    </location>
</feature>
<dbReference type="SUPFAM" id="SSF117839">
    <property type="entry name" value="WWE domain"/>
    <property type="match status" value="1"/>
</dbReference>
<organism evidence="7 8">
    <name type="scientific">Leishmania panamensis</name>
    <dbReference type="NCBI Taxonomy" id="5679"/>
    <lineage>
        <taxon>Eukaryota</taxon>
        <taxon>Discoba</taxon>
        <taxon>Euglenozoa</taxon>
        <taxon>Kinetoplastea</taxon>
        <taxon>Metakinetoplastina</taxon>
        <taxon>Trypanosomatida</taxon>
        <taxon>Trypanosomatidae</taxon>
        <taxon>Leishmaniinae</taxon>
        <taxon>Leishmania</taxon>
        <taxon>Leishmania guyanensis species complex</taxon>
    </lineage>
</organism>
<feature type="repeat" description="WD" evidence="4">
    <location>
        <begin position="375"/>
        <end position="416"/>
    </location>
</feature>
<dbReference type="InterPro" id="IPR036322">
    <property type="entry name" value="WD40_repeat_dom_sf"/>
</dbReference>
<keyword evidence="1 4" id="KW-0853">WD repeat</keyword>
<dbReference type="InterPro" id="IPR019775">
    <property type="entry name" value="WD40_repeat_CS"/>
</dbReference>
<dbReference type="AlphaFoldDB" id="A0A088SC39"/>
<accession>A0A088SC39</accession>
<keyword evidence="3" id="KW-0689">Ribosomal protein</keyword>
<dbReference type="PANTHER" id="PTHR44006:SF1">
    <property type="entry name" value="U5 SMALL NUCLEAR RIBONUCLEOPROTEIN 40 KDA PROTEIN"/>
    <property type="match status" value="1"/>
</dbReference>
<keyword evidence="2" id="KW-0677">Repeat</keyword>
<keyword evidence="8" id="KW-1185">Reference proteome</keyword>
<evidence type="ECO:0000313" key="8">
    <source>
        <dbReference type="Proteomes" id="UP000063063"/>
    </source>
</evidence>
<dbReference type="RefSeq" id="XP_010699958.1">
    <property type="nucleotide sequence ID" value="XM_010701656.1"/>
</dbReference>
<dbReference type="CDD" id="cd00200">
    <property type="entry name" value="WD40"/>
    <property type="match status" value="1"/>
</dbReference>
<evidence type="ECO:0000256" key="5">
    <source>
        <dbReference type="SAM" id="MobiDB-lite"/>
    </source>
</evidence>
<evidence type="ECO:0000256" key="4">
    <source>
        <dbReference type="PROSITE-ProRule" id="PRU00221"/>
    </source>
</evidence>
<dbReference type="EMBL" id="CP009395">
    <property type="protein sequence ID" value="AIN99251.1"/>
    <property type="molecule type" value="Genomic_DNA"/>
</dbReference>
<dbReference type="OrthoDB" id="674604at2759"/>
<dbReference type="GO" id="GO:0003723">
    <property type="term" value="F:RNA binding"/>
    <property type="evidence" value="ECO:0007669"/>
    <property type="project" value="TreeGrafter"/>
</dbReference>
<dbReference type="InterPro" id="IPR037197">
    <property type="entry name" value="WWE_dom_sf"/>
</dbReference>
<dbReference type="InterPro" id="IPR004170">
    <property type="entry name" value="WWE_dom"/>
</dbReference>
<evidence type="ECO:0000256" key="3">
    <source>
        <dbReference type="ARBA" id="ARBA00022980"/>
    </source>
</evidence>
<dbReference type="SMART" id="SM00320">
    <property type="entry name" value="WD40"/>
    <property type="match status" value="7"/>
</dbReference>
<dbReference type="KEGG" id="lpan:LPMP_261380"/>
<feature type="region of interest" description="Disordered" evidence="5">
    <location>
        <begin position="201"/>
        <end position="251"/>
    </location>
</feature>
<dbReference type="PROSITE" id="PS50294">
    <property type="entry name" value="WD_REPEATS_REGION"/>
    <property type="match status" value="2"/>
</dbReference>
<dbReference type="eggNOG" id="KOG0286">
    <property type="taxonomic scope" value="Eukaryota"/>
</dbReference>
<reference evidence="7 8" key="1">
    <citation type="journal article" date="2015" name="Sci. Rep.">
        <title>The genome of Leishmania panamensis: insights into genomics of the L. (Viannia) subgenus.</title>
        <authorList>
            <person name="Llanes A."/>
            <person name="Restrepo C.M."/>
            <person name="Vecchio G.D."/>
            <person name="Anguizola F.J."/>
            <person name="Lleonart R."/>
        </authorList>
    </citation>
    <scope>NUCLEOTIDE SEQUENCE [LARGE SCALE GENOMIC DNA]</scope>
    <source>
        <strain evidence="7 8">MHOM/PA/94/PSC-1</strain>
    </source>
</reference>
<sequence length="585" mass="63351">MGAGNISKHSRGGGTLSTTGGVPGAAATKATTNPRDQVDAPKSAAPSGAAAAARTKPDAVVSYKKGDMLRVIVRLLKPGETLPQEVGRVMEGAPISGHDIPPPPQQQQETSKEETTFGWFVEDLERPGTWEPYTKESADRLEDAFLSMRDTCTVVMKKRSYIVDLQTMQQRPAASAGTANTYSAQQQRTREVKRAPVVTYTDPNTGELKTREAPPKMLDPFAEDEEDGNDQQPQNISEGDGDVVGGGDGTGEATVAAVARDGRLPHLIRTVIPHTASIYTMECTPDVQQLCPEARAVVEPTGGPLILSGGRDVQLLEWSIQTSTVVTRYELPRVSPKNSVLTANYSSTAKWIIAGLDDYTARLYAIGKPNEVYRLEGHSHKVYGAGALAGDSQVATASMDSRVKLWDIATGDCVRTVVPHNSYIFALRSHLTDPNIALTAGEDRRVCMHDFRQENSVVAAFTGHERTIWDLDWNPVNTTFAACGMDSTTRIFDPRVNNVALVTLRSHSRPVHSIKYTPQGRGLLSCSKDSFVSMTDTANWTVQWQTKAHPSTVFRVRCCAGKSVIVTGGSDACVNVWSWGALAQL</sequence>
<feature type="region of interest" description="Disordered" evidence="5">
    <location>
        <begin position="1"/>
        <end position="57"/>
    </location>
</feature>
<gene>
    <name evidence="7" type="ORF">LPMP_261380</name>
</gene>
<dbReference type="Pfam" id="PF00400">
    <property type="entry name" value="WD40"/>
    <property type="match status" value="3"/>
</dbReference>
<dbReference type="VEuPathDB" id="TriTrypDB:LPMP_261380"/>